<dbReference type="EC" id="3.1.7.2" evidence="5"/>
<evidence type="ECO:0000256" key="1">
    <source>
        <dbReference type="ARBA" id="ARBA00001936"/>
    </source>
</evidence>
<evidence type="ECO:0000256" key="3">
    <source>
        <dbReference type="ARBA" id="ARBA00022801"/>
    </source>
</evidence>
<keyword evidence="4" id="KW-0464">Manganese</keyword>
<dbReference type="OMA" id="PPWRERK"/>
<dbReference type="Proteomes" id="UP000494163">
    <property type="component" value="Chromosome 3R"/>
</dbReference>
<comment type="similarity">
    <text evidence="7">Belongs to the MESH1 family.</text>
</comment>
<dbReference type="GO" id="GO:0046872">
    <property type="term" value="F:metal ion binding"/>
    <property type="evidence" value="ECO:0007669"/>
    <property type="project" value="UniProtKB-KW"/>
</dbReference>
<dbReference type="Gene3D" id="1.10.3210.10">
    <property type="entry name" value="Hypothetical protein af1432"/>
    <property type="match status" value="1"/>
</dbReference>
<feature type="domain" description="HD" evidence="12">
    <location>
        <begin position="33"/>
        <end position="128"/>
    </location>
</feature>
<evidence type="ECO:0000256" key="8">
    <source>
        <dbReference type="ARBA" id="ARBA00040793"/>
    </source>
</evidence>
<protein>
    <recommendedName>
        <fullName evidence="8">Guanosine-3',5'-bis(diphosphate) 3'-pyrophosphohydrolase MESH1</fullName>
        <ecNumber evidence="5">3.1.7.2</ecNumber>
    </recommendedName>
    <alternativeName>
        <fullName evidence="9">Metazoan SpoT homolog 1</fullName>
    </alternativeName>
    <alternativeName>
        <fullName evidence="10">Penta-phosphate guanosine-3'-pyrophosphohydrolase</fullName>
    </alternativeName>
</protein>
<dbReference type="SMART" id="SM00471">
    <property type="entry name" value="HDc"/>
    <property type="match status" value="1"/>
</dbReference>
<dbReference type="FunFam" id="1.10.3210.10:FF:000012">
    <property type="entry name" value="HD domain containing 3"/>
    <property type="match status" value="1"/>
</dbReference>
<dbReference type="GO" id="GO:0008893">
    <property type="term" value="F:guanosine-3',5'-bis(diphosphate) 3'-diphosphatase activity"/>
    <property type="evidence" value="ECO:0007669"/>
    <property type="project" value="UniProtKB-EC"/>
</dbReference>
<dbReference type="PANTHER" id="PTHR46246:SF1">
    <property type="entry name" value="GUANOSINE-3',5'-BIS(DIPHOSPHATE) 3'-PYROPHOSPHOHYDROLASE MESH1"/>
    <property type="match status" value="1"/>
</dbReference>
<dbReference type="AlphaFoldDB" id="A0A0M3QY79"/>
<dbReference type="InterPro" id="IPR003607">
    <property type="entry name" value="HD/PDEase_dom"/>
</dbReference>
<keyword evidence="3" id="KW-0378">Hydrolase</keyword>
<dbReference type="Pfam" id="PF13328">
    <property type="entry name" value="HD_4"/>
    <property type="match status" value="1"/>
</dbReference>
<dbReference type="InterPro" id="IPR052194">
    <property type="entry name" value="MESH1"/>
</dbReference>
<reference evidence="13 14" key="1">
    <citation type="submission" date="2015-08" db="EMBL/GenBank/DDBJ databases">
        <title>Ancestral chromatin configuration constrains chromatin evolution on differentiating sex chromosomes in Drosophila.</title>
        <authorList>
            <person name="Zhou Q."/>
            <person name="Bachtrog D."/>
        </authorList>
    </citation>
    <scope>NUCLEOTIDE SEQUENCE [LARGE SCALE GENOMIC DNA]</scope>
    <source>
        <tissue evidence="13">Whole larvae</tissue>
    </source>
</reference>
<evidence type="ECO:0000256" key="2">
    <source>
        <dbReference type="ARBA" id="ARBA00022723"/>
    </source>
</evidence>
<sequence length="179" mass="20359">MATHPSKQFMKCLQYAAHKHSEQRRKDPKCTPYVNHVINVSTILAVEAGVQDEAVLMAALLHDVVEDTDATFADVEALFGSDVCNLVCQVTDDKSLEKQERKRLQIVNAAKSSSRAKLIKLADKLDNLRDLQINTPSGWTEERREQYFVWAKKVVDNLRGTNSALEQQLDDIFRQRCLM</sequence>
<dbReference type="STRING" id="30019.A0A0M3QY79"/>
<dbReference type="InterPro" id="IPR006674">
    <property type="entry name" value="HD_domain"/>
</dbReference>
<evidence type="ECO:0000259" key="12">
    <source>
        <dbReference type="PROSITE" id="PS51831"/>
    </source>
</evidence>
<evidence type="ECO:0000256" key="7">
    <source>
        <dbReference type="ARBA" id="ARBA00038354"/>
    </source>
</evidence>
<evidence type="ECO:0000256" key="4">
    <source>
        <dbReference type="ARBA" id="ARBA00023211"/>
    </source>
</evidence>
<dbReference type="CDD" id="cd00077">
    <property type="entry name" value="HDc"/>
    <property type="match status" value="1"/>
</dbReference>
<comment type="function">
    <text evidence="6">ppGpp hydrolyzing enzyme involved in starvation response.</text>
</comment>
<evidence type="ECO:0000256" key="6">
    <source>
        <dbReference type="ARBA" id="ARBA00037781"/>
    </source>
</evidence>
<evidence type="ECO:0000256" key="10">
    <source>
        <dbReference type="ARBA" id="ARBA00041770"/>
    </source>
</evidence>
<evidence type="ECO:0000256" key="5">
    <source>
        <dbReference type="ARBA" id="ARBA00024387"/>
    </source>
</evidence>
<dbReference type="PANTHER" id="PTHR46246">
    <property type="entry name" value="GUANOSINE-3',5'-BIS(DIPHOSPHATE) 3'-PYROPHOSPHOHYDROLASE MESH1"/>
    <property type="match status" value="1"/>
</dbReference>
<gene>
    <name evidence="13" type="ORF">Dbus_chr3Rg1899</name>
</gene>
<keyword evidence="2" id="KW-0479">Metal-binding</keyword>
<accession>A0A0M3QY79</accession>
<proteinExistence type="inferred from homology"/>
<name>A0A0M3QY79_DROBS</name>
<keyword evidence="14" id="KW-1185">Reference proteome</keyword>
<evidence type="ECO:0000313" key="13">
    <source>
        <dbReference type="EMBL" id="ALC47149.1"/>
    </source>
</evidence>
<dbReference type="EMBL" id="CP012526">
    <property type="protein sequence ID" value="ALC47149.1"/>
    <property type="molecule type" value="Genomic_DNA"/>
</dbReference>
<dbReference type="OrthoDB" id="430679at2759"/>
<comment type="cofactor">
    <cofactor evidence="1">
        <name>Mn(2+)</name>
        <dbReference type="ChEBI" id="CHEBI:29035"/>
    </cofactor>
</comment>
<evidence type="ECO:0000313" key="14">
    <source>
        <dbReference type="Proteomes" id="UP000494163"/>
    </source>
</evidence>
<organism evidence="13 14">
    <name type="scientific">Drosophila busckii</name>
    <name type="common">Fruit fly</name>
    <dbReference type="NCBI Taxonomy" id="30019"/>
    <lineage>
        <taxon>Eukaryota</taxon>
        <taxon>Metazoa</taxon>
        <taxon>Ecdysozoa</taxon>
        <taxon>Arthropoda</taxon>
        <taxon>Hexapoda</taxon>
        <taxon>Insecta</taxon>
        <taxon>Pterygota</taxon>
        <taxon>Neoptera</taxon>
        <taxon>Endopterygota</taxon>
        <taxon>Diptera</taxon>
        <taxon>Brachycera</taxon>
        <taxon>Muscomorpha</taxon>
        <taxon>Ephydroidea</taxon>
        <taxon>Drosophilidae</taxon>
        <taxon>Drosophila</taxon>
    </lineage>
</organism>
<dbReference type="SUPFAM" id="SSF109604">
    <property type="entry name" value="HD-domain/PDEase-like"/>
    <property type="match status" value="1"/>
</dbReference>
<comment type="catalytic activity">
    <reaction evidence="11">
        <text>guanosine 3',5'-bis(diphosphate) + H2O = GDP + diphosphate + H(+)</text>
        <dbReference type="Rhea" id="RHEA:14253"/>
        <dbReference type="ChEBI" id="CHEBI:15377"/>
        <dbReference type="ChEBI" id="CHEBI:15378"/>
        <dbReference type="ChEBI" id="CHEBI:33019"/>
        <dbReference type="ChEBI" id="CHEBI:58189"/>
        <dbReference type="ChEBI" id="CHEBI:77828"/>
        <dbReference type="EC" id="3.1.7.2"/>
    </reaction>
</comment>
<evidence type="ECO:0000256" key="11">
    <source>
        <dbReference type="ARBA" id="ARBA00047968"/>
    </source>
</evidence>
<evidence type="ECO:0000256" key="9">
    <source>
        <dbReference type="ARBA" id="ARBA00041464"/>
    </source>
</evidence>
<dbReference type="PROSITE" id="PS51831">
    <property type="entry name" value="HD"/>
    <property type="match status" value="1"/>
</dbReference>